<comment type="caution">
    <text evidence="4">The sequence shown here is derived from an EMBL/GenBank/DDBJ whole genome shotgun (WGS) entry which is preliminary data.</text>
</comment>
<dbReference type="EMBL" id="JBHSRF010000136">
    <property type="protein sequence ID" value="MFC6087385.1"/>
    <property type="molecule type" value="Genomic_DNA"/>
</dbReference>
<reference evidence="5" key="1">
    <citation type="journal article" date="2019" name="Int. J. Syst. Evol. Microbiol.">
        <title>The Global Catalogue of Microorganisms (GCM) 10K type strain sequencing project: providing services to taxonomists for standard genome sequencing and annotation.</title>
        <authorList>
            <consortium name="The Broad Institute Genomics Platform"/>
            <consortium name="The Broad Institute Genome Sequencing Center for Infectious Disease"/>
            <person name="Wu L."/>
            <person name="Ma J."/>
        </authorList>
    </citation>
    <scope>NUCLEOTIDE SEQUENCE [LARGE SCALE GENOMIC DNA]</scope>
    <source>
        <strain evidence="5">JCM 30346</strain>
    </source>
</reference>
<evidence type="ECO:0000256" key="1">
    <source>
        <dbReference type="SAM" id="MobiDB-lite"/>
    </source>
</evidence>
<accession>A0ABW1NVM4</accession>
<evidence type="ECO:0000259" key="3">
    <source>
        <dbReference type="Pfam" id="PF16158"/>
    </source>
</evidence>
<sequence>MSNGRSNGPKRGRPPSAPPDQPAPVNELANWLRTELDQAGLTYRDLASRINYGKTTISETLRRPQPPDWAFVQAVLTAIAGQDARAHDRLLSAGRSRWERAALPADGPNAPAGLPHTTTPGARPVEPGTPLGDRNAELEQGRAAEVDAVGGQLSGTPPSIVARWSSALRPAVWWTTGSLVLILTFVLAFVWARPHTATPQRAGSSPALPSLTASHPRIPGDSSAFVRDVTYPDGSTVAVGQRFAKTWEIRNTGAVSWRGRYLTRQGTNDPGLCALPAMTPIPDTRPGQTAQITVMITAPSLPGSCRVDWKMTDVNGQHYFPQLQGLFMIINVTE</sequence>
<dbReference type="InterPro" id="IPR032350">
    <property type="entry name" value="Nbr1_FW"/>
</dbReference>
<keyword evidence="5" id="KW-1185">Reference proteome</keyword>
<evidence type="ECO:0000256" key="2">
    <source>
        <dbReference type="SAM" id="Phobius"/>
    </source>
</evidence>
<feature type="transmembrane region" description="Helical" evidence="2">
    <location>
        <begin position="171"/>
        <end position="192"/>
    </location>
</feature>
<dbReference type="InterPro" id="IPR013783">
    <property type="entry name" value="Ig-like_fold"/>
</dbReference>
<keyword evidence="2" id="KW-0812">Transmembrane</keyword>
<dbReference type="Proteomes" id="UP001596137">
    <property type="component" value="Unassembled WGS sequence"/>
</dbReference>
<dbReference type="Gene3D" id="2.60.40.10">
    <property type="entry name" value="Immunoglobulins"/>
    <property type="match status" value="1"/>
</dbReference>
<gene>
    <name evidence="4" type="ORF">ACFP1K_39890</name>
</gene>
<feature type="region of interest" description="Disordered" evidence="1">
    <location>
        <begin position="103"/>
        <end position="134"/>
    </location>
</feature>
<evidence type="ECO:0000313" key="5">
    <source>
        <dbReference type="Proteomes" id="UP001596137"/>
    </source>
</evidence>
<organism evidence="4 5">
    <name type="scientific">Sphaerisporangium aureirubrum</name>
    <dbReference type="NCBI Taxonomy" id="1544736"/>
    <lineage>
        <taxon>Bacteria</taxon>
        <taxon>Bacillati</taxon>
        <taxon>Actinomycetota</taxon>
        <taxon>Actinomycetes</taxon>
        <taxon>Streptosporangiales</taxon>
        <taxon>Streptosporangiaceae</taxon>
        <taxon>Sphaerisporangium</taxon>
    </lineage>
</organism>
<protein>
    <submittedName>
        <fullName evidence="4">NBR1-Ig-like domain-containing protein</fullName>
    </submittedName>
</protein>
<keyword evidence="2" id="KW-1133">Transmembrane helix</keyword>
<dbReference type="CDD" id="cd14947">
    <property type="entry name" value="NBR1_like"/>
    <property type="match status" value="1"/>
</dbReference>
<dbReference type="PANTHER" id="PTHR20930">
    <property type="entry name" value="OVARIAN CARCINOMA ANTIGEN CA125-RELATED"/>
    <property type="match status" value="1"/>
</dbReference>
<keyword evidence="2" id="KW-0472">Membrane</keyword>
<dbReference type="PANTHER" id="PTHR20930:SF0">
    <property type="entry name" value="PROTEIN ILRUN"/>
    <property type="match status" value="1"/>
</dbReference>
<feature type="domain" description="Nbr1 FW" evidence="3">
    <location>
        <begin position="230"/>
        <end position="332"/>
    </location>
</feature>
<name>A0ABW1NVM4_9ACTN</name>
<feature type="region of interest" description="Disordered" evidence="1">
    <location>
        <begin position="1"/>
        <end position="26"/>
    </location>
</feature>
<feature type="region of interest" description="Disordered" evidence="1">
    <location>
        <begin position="197"/>
        <end position="216"/>
    </location>
</feature>
<dbReference type="Pfam" id="PF16158">
    <property type="entry name" value="N_BRCA1_IG"/>
    <property type="match status" value="1"/>
</dbReference>
<proteinExistence type="predicted"/>
<evidence type="ECO:0000313" key="4">
    <source>
        <dbReference type="EMBL" id="MFC6087385.1"/>
    </source>
</evidence>
<dbReference type="RefSeq" id="WP_380763585.1">
    <property type="nucleotide sequence ID" value="NZ_JBHSRF010000136.1"/>
</dbReference>